<feature type="coiled-coil region" evidence="1">
    <location>
        <begin position="94"/>
        <end position="121"/>
    </location>
</feature>
<feature type="compositionally biased region" description="Polar residues" evidence="2">
    <location>
        <begin position="37"/>
        <end position="46"/>
    </location>
</feature>
<dbReference type="AlphaFoldDB" id="A0A8S3XI64"/>
<dbReference type="EMBL" id="CAJQZP010001146">
    <property type="protein sequence ID" value="CAG5021679.1"/>
    <property type="molecule type" value="Genomic_DNA"/>
</dbReference>
<evidence type="ECO:0000313" key="3">
    <source>
        <dbReference type="EMBL" id="CAG5021679.1"/>
    </source>
</evidence>
<sequence length="186" mass="20477">MFHRQCVNLKNDARKLNKWQCHGCKTRSPSEAGVSATPGSLSSGGTDTELGEVVPGTSDRGSCDDNINLASEIKLIREQLTTIAREIISFREVISKISSNVDELNNRVGDIEKRVIHLEQRAADPQPQTTDSKLEDTLTELKCRLNERDQDLLLKDIEISGVAEVKGENSLHVVTVLATKIGVELD</sequence>
<feature type="region of interest" description="Disordered" evidence="2">
    <location>
        <begin position="25"/>
        <end position="48"/>
    </location>
</feature>
<proteinExistence type="predicted"/>
<dbReference type="Proteomes" id="UP000691718">
    <property type="component" value="Unassembled WGS sequence"/>
</dbReference>
<protein>
    <submittedName>
        <fullName evidence="3">(apollo) hypothetical protein</fullName>
    </submittedName>
</protein>
<reference evidence="3" key="1">
    <citation type="submission" date="2021-04" db="EMBL/GenBank/DDBJ databases">
        <authorList>
            <person name="Tunstrom K."/>
        </authorList>
    </citation>
    <scope>NUCLEOTIDE SEQUENCE</scope>
</reference>
<dbReference type="OrthoDB" id="7490514at2759"/>
<evidence type="ECO:0000256" key="1">
    <source>
        <dbReference type="SAM" id="Coils"/>
    </source>
</evidence>
<evidence type="ECO:0000256" key="2">
    <source>
        <dbReference type="SAM" id="MobiDB-lite"/>
    </source>
</evidence>
<comment type="caution">
    <text evidence="3">The sequence shown here is derived from an EMBL/GenBank/DDBJ whole genome shotgun (WGS) entry which is preliminary data.</text>
</comment>
<keyword evidence="4" id="KW-1185">Reference proteome</keyword>
<gene>
    <name evidence="3" type="ORF">PAPOLLO_LOCUS17584</name>
</gene>
<name>A0A8S3XI64_PARAO</name>
<evidence type="ECO:0000313" key="4">
    <source>
        <dbReference type="Proteomes" id="UP000691718"/>
    </source>
</evidence>
<accession>A0A8S3XI64</accession>
<organism evidence="3 4">
    <name type="scientific">Parnassius apollo</name>
    <name type="common">Apollo butterfly</name>
    <name type="synonym">Papilio apollo</name>
    <dbReference type="NCBI Taxonomy" id="110799"/>
    <lineage>
        <taxon>Eukaryota</taxon>
        <taxon>Metazoa</taxon>
        <taxon>Ecdysozoa</taxon>
        <taxon>Arthropoda</taxon>
        <taxon>Hexapoda</taxon>
        <taxon>Insecta</taxon>
        <taxon>Pterygota</taxon>
        <taxon>Neoptera</taxon>
        <taxon>Endopterygota</taxon>
        <taxon>Lepidoptera</taxon>
        <taxon>Glossata</taxon>
        <taxon>Ditrysia</taxon>
        <taxon>Papilionoidea</taxon>
        <taxon>Papilionidae</taxon>
        <taxon>Parnassiinae</taxon>
        <taxon>Parnassini</taxon>
        <taxon>Parnassius</taxon>
        <taxon>Parnassius</taxon>
    </lineage>
</organism>
<keyword evidence="1" id="KW-0175">Coiled coil</keyword>